<feature type="region of interest" description="Disordered" evidence="5">
    <location>
        <begin position="1"/>
        <end position="28"/>
    </location>
</feature>
<keyword evidence="7" id="KW-1185">Reference proteome</keyword>
<keyword evidence="3" id="KW-0496">Mitochondrion</keyword>
<evidence type="ECO:0000313" key="7">
    <source>
        <dbReference type="Proteomes" id="UP001150941"/>
    </source>
</evidence>
<protein>
    <recommendedName>
        <fullName evidence="4">ATPase inhibitor, mitochondrial</fullName>
    </recommendedName>
</protein>
<feature type="region of interest" description="Disordered" evidence="5">
    <location>
        <begin position="49"/>
        <end position="71"/>
    </location>
</feature>
<evidence type="ECO:0000256" key="1">
    <source>
        <dbReference type="ARBA" id="ARBA00004173"/>
    </source>
</evidence>
<comment type="caution">
    <text evidence="6">The sequence shown here is derived from an EMBL/GenBank/DDBJ whole genome shotgun (WGS) entry which is preliminary data.</text>
</comment>
<dbReference type="InterPro" id="IPR007648">
    <property type="entry name" value="ATPase_inhibitor_mt"/>
</dbReference>
<comment type="function">
    <text evidence="4">Inhibits the enzyme activity of ATPase.</text>
</comment>
<reference evidence="6" key="1">
    <citation type="submission" date="2022-11" db="EMBL/GenBank/DDBJ databases">
        <authorList>
            <person name="Petersen C."/>
        </authorList>
    </citation>
    <scope>NUCLEOTIDE SEQUENCE</scope>
    <source>
        <strain evidence="6">IBT 19713</strain>
    </source>
</reference>
<reference evidence="6" key="2">
    <citation type="journal article" date="2023" name="IMA Fungus">
        <title>Comparative genomic study of the Penicillium genus elucidates a diverse pangenome and 15 lateral gene transfer events.</title>
        <authorList>
            <person name="Petersen C."/>
            <person name="Sorensen T."/>
            <person name="Nielsen M.R."/>
            <person name="Sondergaard T.E."/>
            <person name="Sorensen J.L."/>
            <person name="Fitzpatrick D.A."/>
            <person name="Frisvad J.C."/>
            <person name="Nielsen K.L."/>
        </authorList>
    </citation>
    <scope>NUCLEOTIDE SEQUENCE</scope>
    <source>
        <strain evidence="6">IBT 19713</strain>
    </source>
</reference>
<gene>
    <name evidence="6" type="ORF">N7468_003603</name>
</gene>
<dbReference type="EMBL" id="JAPQKS010000003">
    <property type="protein sequence ID" value="KAJ5238984.1"/>
    <property type="molecule type" value="Genomic_DNA"/>
</dbReference>
<evidence type="ECO:0000256" key="4">
    <source>
        <dbReference type="RuleBase" id="RU368087"/>
    </source>
</evidence>
<evidence type="ECO:0000256" key="3">
    <source>
        <dbReference type="ARBA" id="ARBA00023128"/>
    </source>
</evidence>
<comment type="subcellular location">
    <subcellularLocation>
        <location evidence="1">Mitochondrion</location>
    </subcellularLocation>
</comment>
<accession>A0A9W9P6Q7</accession>
<dbReference type="RefSeq" id="XP_058331903.1">
    <property type="nucleotide sequence ID" value="XM_058472900.1"/>
</dbReference>
<sequence>MGEGDAGAPKSRGHLDGKDAFAKREAASEGLWVKQHEQEKLEAARLRLKQQNKSTEEVDKKIENLKNGGEK</sequence>
<name>A0A9W9P6Q7_9EURO</name>
<dbReference type="GO" id="GO:0005739">
    <property type="term" value="C:mitochondrion"/>
    <property type="evidence" value="ECO:0007669"/>
    <property type="project" value="UniProtKB-SubCell"/>
</dbReference>
<evidence type="ECO:0000256" key="5">
    <source>
        <dbReference type="SAM" id="MobiDB-lite"/>
    </source>
</evidence>
<dbReference type="Gene3D" id="1.20.5.500">
    <property type="entry name" value="Single helix bin"/>
    <property type="match status" value="1"/>
</dbReference>
<evidence type="ECO:0000313" key="6">
    <source>
        <dbReference type="EMBL" id="KAJ5238984.1"/>
    </source>
</evidence>
<dbReference type="Pfam" id="PF04568">
    <property type="entry name" value="IATP"/>
    <property type="match status" value="1"/>
</dbReference>
<proteinExistence type="inferred from homology"/>
<dbReference type="AlphaFoldDB" id="A0A9W9P6Q7"/>
<dbReference type="GO" id="GO:0042030">
    <property type="term" value="F:ATPase inhibitor activity"/>
    <property type="evidence" value="ECO:0007669"/>
    <property type="project" value="InterPro"/>
</dbReference>
<dbReference type="Proteomes" id="UP001150941">
    <property type="component" value="Unassembled WGS sequence"/>
</dbReference>
<organism evidence="6 7">
    <name type="scientific">Penicillium chermesinum</name>
    <dbReference type="NCBI Taxonomy" id="63820"/>
    <lineage>
        <taxon>Eukaryota</taxon>
        <taxon>Fungi</taxon>
        <taxon>Dikarya</taxon>
        <taxon>Ascomycota</taxon>
        <taxon>Pezizomycotina</taxon>
        <taxon>Eurotiomycetes</taxon>
        <taxon>Eurotiomycetidae</taxon>
        <taxon>Eurotiales</taxon>
        <taxon>Aspergillaceae</taxon>
        <taxon>Penicillium</taxon>
    </lineage>
</organism>
<feature type="compositionally biased region" description="Basic and acidic residues" evidence="5">
    <location>
        <begin position="54"/>
        <end position="71"/>
    </location>
</feature>
<dbReference type="GeneID" id="83200203"/>
<evidence type="ECO:0000256" key="2">
    <source>
        <dbReference type="ARBA" id="ARBA00010901"/>
    </source>
</evidence>
<feature type="compositionally biased region" description="Basic and acidic residues" evidence="5">
    <location>
        <begin position="13"/>
        <end position="27"/>
    </location>
</feature>
<comment type="similarity">
    <text evidence="2 4">Belongs to the ATPase inhibitor family.</text>
</comment>
<dbReference type="OrthoDB" id="5532350at2759"/>